<organism evidence="2 3">
    <name type="scientific">Zymoseptoria tritici (strain CBS 115943 / IPO323)</name>
    <name type="common">Speckled leaf blotch fungus</name>
    <name type="synonym">Septoria tritici</name>
    <dbReference type="NCBI Taxonomy" id="336722"/>
    <lineage>
        <taxon>Eukaryota</taxon>
        <taxon>Fungi</taxon>
        <taxon>Dikarya</taxon>
        <taxon>Ascomycota</taxon>
        <taxon>Pezizomycotina</taxon>
        <taxon>Dothideomycetes</taxon>
        <taxon>Dothideomycetidae</taxon>
        <taxon>Mycosphaerellales</taxon>
        <taxon>Mycosphaerellaceae</taxon>
        <taxon>Zymoseptoria</taxon>
    </lineage>
</organism>
<dbReference type="OrthoDB" id="25620at2759"/>
<dbReference type="HOGENOM" id="CLU_1235892_0_0_1"/>
<reference evidence="2 3" key="1">
    <citation type="journal article" date="2011" name="PLoS Genet.">
        <title>Finished genome of the fungal wheat pathogen Mycosphaerella graminicola reveals dispensome structure, chromosome plasticity, and stealth pathogenesis.</title>
        <authorList>
            <person name="Goodwin S.B."/>
            <person name="Ben M'barek S."/>
            <person name="Dhillon B."/>
            <person name="Wittenberg A.H.J."/>
            <person name="Crane C.F."/>
            <person name="Hane J.K."/>
            <person name="Foster A.J."/>
            <person name="Van der Lee T.A.J."/>
            <person name="Grimwood J."/>
            <person name="Aerts A."/>
            <person name="Antoniw J."/>
            <person name="Bailey A."/>
            <person name="Bluhm B."/>
            <person name="Bowler J."/>
            <person name="Bristow J."/>
            <person name="van der Burgt A."/>
            <person name="Canto-Canche B."/>
            <person name="Churchill A.C.L."/>
            <person name="Conde-Ferraez L."/>
            <person name="Cools H.J."/>
            <person name="Coutinho P.M."/>
            <person name="Csukai M."/>
            <person name="Dehal P."/>
            <person name="De Wit P."/>
            <person name="Donzelli B."/>
            <person name="van de Geest H.C."/>
            <person name="van Ham R.C.H.J."/>
            <person name="Hammond-Kosack K.E."/>
            <person name="Henrissat B."/>
            <person name="Kilian A."/>
            <person name="Kobayashi A.K."/>
            <person name="Koopmann E."/>
            <person name="Kourmpetis Y."/>
            <person name="Kuzniar A."/>
            <person name="Lindquist E."/>
            <person name="Lombard V."/>
            <person name="Maliepaard C."/>
            <person name="Martins N."/>
            <person name="Mehrabi R."/>
            <person name="Nap J.P.H."/>
            <person name="Ponomarenko A."/>
            <person name="Rudd J.J."/>
            <person name="Salamov A."/>
            <person name="Schmutz J."/>
            <person name="Schouten H.J."/>
            <person name="Shapiro H."/>
            <person name="Stergiopoulos I."/>
            <person name="Torriani S.F.F."/>
            <person name="Tu H."/>
            <person name="de Vries R.P."/>
            <person name="Waalwijk C."/>
            <person name="Ware S.B."/>
            <person name="Wiebenga A."/>
            <person name="Zwiers L.-H."/>
            <person name="Oliver R.P."/>
            <person name="Grigoriev I.V."/>
            <person name="Kema G.H.J."/>
        </authorList>
    </citation>
    <scope>NUCLEOTIDE SEQUENCE [LARGE SCALE GENOMIC DNA]</scope>
    <source>
        <strain evidence="3">CBS 115943 / IPO323</strain>
    </source>
</reference>
<keyword evidence="3" id="KW-1185">Reference proteome</keyword>
<gene>
    <name evidence="2" type="ORF">MYCGRDRAFT_96644</name>
</gene>
<sequence>MSDVRCKAVEVSADCARMSAYISHLCVKVYHSDESAEHPQDVGTLSVCSRQQQPPERHAGTINENNVTRSQEDMARIEMSDFDNDQYSDVIVKIYVGVDEQSDCRTFRCHKLVLGKESDFFEKAFNKNSRFADANSDVCKLFEHNLDVMEAYLKGRYRFAPSNAETADWEFMLELAHIASRYRNSKEARHYWHEFRCALKNTWENARATALEHATEVLKKLLLS</sequence>
<dbReference type="SUPFAM" id="SSF54695">
    <property type="entry name" value="POZ domain"/>
    <property type="match status" value="1"/>
</dbReference>
<feature type="domain" description="BTB" evidence="1">
    <location>
        <begin position="88"/>
        <end position="157"/>
    </location>
</feature>
<dbReference type="RefSeq" id="XP_003848359.1">
    <property type="nucleotide sequence ID" value="XM_003848311.1"/>
</dbReference>
<dbReference type="InterPro" id="IPR000210">
    <property type="entry name" value="BTB/POZ_dom"/>
</dbReference>
<dbReference type="AlphaFoldDB" id="F9XN18"/>
<evidence type="ECO:0000313" key="2">
    <source>
        <dbReference type="EMBL" id="EGP83335.1"/>
    </source>
</evidence>
<dbReference type="EMBL" id="CM001206">
    <property type="protein sequence ID" value="EGP83335.1"/>
    <property type="molecule type" value="Genomic_DNA"/>
</dbReference>
<dbReference type="Gene3D" id="3.30.710.10">
    <property type="entry name" value="Potassium Channel Kv1.1, Chain A"/>
    <property type="match status" value="1"/>
</dbReference>
<dbReference type="PROSITE" id="PS50097">
    <property type="entry name" value="BTB"/>
    <property type="match status" value="1"/>
</dbReference>
<dbReference type="InterPro" id="IPR011333">
    <property type="entry name" value="SKP1/BTB/POZ_sf"/>
</dbReference>
<dbReference type="Pfam" id="PF00651">
    <property type="entry name" value="BTB"/>
    <property type="match status" value="1"/>
</dbReference>
<dbReference type="KEGG" id="ztr:MYCGRDRAFT_96644"/>
<dbReference type="CDD" id="cd18186">
    <property type="entry name" value="BTB_POZ_ZBTB_KLHL-like"/>
    <property type="match status" value="1"/>
</dbReference>
<evidence type="ECO:0000259" key="1">
    <source>
        <dbReference type="PROSITE" id="PS50097"/>
    </source>
</evidence>
<accession>F9XN18</accession>
<protein>
    <recommendedName>
        <fullName evidence="1">BTB domain-containing protein</fullName>
    </recommendedName>
</protein>
<proteinExistence type="predicted"/>
<dbReference type="Proteomes" id="UP000008062">
    <property type="component" value="Chromosome 11"/>
</dbReference>
<dbReference type="GeneID" id="13396519"/>
<name>F9XN18_ZYMTI</name>
<evidence type="ECO:0000313" key="3">
    <source>
        <dbReference type="Proteomes" id="UP000008062"/>
    </source>
</evidence>
<dbReference type="InParanoid" id="F9XN18"/>